<feature type="region of interest" description="Disordered" evidence="1">
    <location>
        <begin position="313"/>
        <end position="367"/>
    </location>
</feature>
<feature type="compositionally biased region" description="Basic and acidic residues" evidence="1">
    <location>
        <begin position="682"/>
        <end position="696"/>
    </location>
</feature>
<evidence type="ECO:0000256" key="1">
    <source>
        <dbReference type="SAM" id="MobiDB-lite"/>
    </source>
</evidence>
<reference evidence="2" key="2">
    <citation type="submission" date="2020-05" db="UniProtKB">
        <authorList>
            <consortium name="EnsemblMetazoa"/>
        </authorList>
    </citation>
    <scope>IDENTIFICATION</scope>
    <source>
        <strain evidence="2">A-37</strain>
    </source>
</reference>
<sequence length="835" mass="92550">MMNQHGASNSNRPGDQGQLFSALMSNNGPNQGAFVPGSNAFSLAHYQNMPNDQVDWAALAQQWIKMRETWIQPMPSIVPSPPPPPSFDRENLDSADGSDIHPRNRIAAGIEYEEQGEAPMEVEREDDSDIPVPPMPPKISGDWSSADDSWRTWSWNMDVMGSTSALGEHHAPQTLPNNQKLADVHQQRPATSPPASAAAAIALWQAKNSHLFPVTYPKDQTTVRPQTTTSRRMFSTQPKPSRLPGLMDREIKMNMSSSSSVPSTDVQRIDSKENFGSGGGGGGGGAGGSATINEEKRMMLPAWIREGLEKMEREKQQKLKREQEHRQLEEKLSSQKNLRTLSMSPTPEDITLPSSASQVHEESLPSHEKVAITEQDIELITKKMLTEVFMVTTNEVLLSIAKEEQSKVQKRKGLGIYGDSDEDEEQEEDQSINDVGKGSNSANVSSDVASAINSDDDDSDAEALRKIKEKIRQRQESFKPTATQIEKWLGEVAERTPQKADVQAEPLSSDDGTDDEQHGRRNDDADSDPERESQTESPRNKKPPNTGNGFGFMPFGNTARQSDQANRTSGSQENVVRKRRDKRVSRFSDPRDTVRTTHITHVSIVSMEGETARLGKVPKLSTGTVTAGTSTVRPKYTEQDSKPPLLTAGQQSYSTYLNIPPGQSHQTIYSITPGPKGSHTKAPSETDDVPKKHTLETELSLAAGRFHGGKESDTERKAQYYPERKKTVAEGTDSGSHHRRKHRERSRSSHGSRSSASRSVSEDSRSSRSTPSPNNHYSRSSRRRSSSKRSGRDRDRSPPDRRSPSSGSSSRRHRRDSGTRSRSRSSSKYSSRRRF</sequence>
<evidence type="ECO:0000313" key="2">
    <source>
        <dbReference type="EnsemblMetazoa" id="ACUA010818-PA"/>
    </source>
</evidence>
<keyword evidence="3" id="KW-1185">Reference proteome</keyword>
<reference evidence="3" key="1">
    <citation type="submission" date="2013-09" db="EMBL/GenBank/DDBJ databases">
        <title>The Genome Sequence of Anopheles culicifacies species A.</title>
        <authorList>
            <consortium name="The Broad Institute Genomics Platform"/>
            <person name="Neafsey D.E."/>
            <person name="Besansky N."/>
            <person name="Howell P."/>
            <person name="Walton C."/>
            <person name="Young S.K."/>
            <person name="Zeng Q."/>
            <person name="Gargeya S."/>
            <person name="Fitzgerald M."/>
            <person name="Haas B."/>
            <person name="Abouelleil A."/>
            <person name="Allen A.W."/>
            <person name="Alvarado L."/>
            <person name="Arachchi H.M."/>
            <person name="Berlin A.M."/>
            <person name="Chapman S.B."/>
            <person name="Gainer-Dewar J."/>
            <person name="Goldberg J."/>
            <person name="Griggs A."/>
            <person name="Gujja S."/>
            <person name="Hansen M."/>
            <person name="Howarth C."/>
            <person name="Imamovic A."/>
            <person name="Ireland A."/>
            <person name="Larimer J."/>
            <person name="McCowan C."/>
            <person name="Murphy C."/>
            <person name="Pearson M."/>
            <person name="Poon T.W."/>
            <person name="Priest M."/>
            <person name="Roberts A."/>
            <person name="Saif S."/>
            <person name="Shea T."/>
            <person name="Sisk P."/>
            <person name="Sykes S."/>
            <person name="Wortman J."/>
            <person name="Nusbaum C."/>
            <person name="Birren B."/>
        </authorList>
    </citation>
    <scope>NUCLEOTIDE SEQUENCE [LARGE SCALE GENOMIC DNA]</scope>
    <source>
        <strain evidence="3">A-37</strain>
    </source>
</reference>
<feature type="compositionally biased region" description="Polar residues" evidence="1">
    <location>
        <begin position="1"/>
        <end position="13"/>
    </location>
</feature>
<dbReference type="EMBL" id="AXCM01009391">
    <property type="status" value="NOT_ANNOTATED_CDS"/>
    <property type="molecule type" value="Genomic_DNA"/>
</dbReference>
<feature type="compositionally biased region" description="Basic and acidic residues" evidence="1">
    <location>
        <begin position="515"/>
        <end position="534"/>
    </location>
</feature>
<dbReference type="InterPro" id="IPR031937">
    <property type="entry name" value="PNISR"/>
</dbReference>
<feature type="compositionally biased region" description="Basic and acidic residues" evidence="1">
    <location>
        <begin position="462"/>
        <end position="477"/>
    </location>
</feature>
<dbReference type="PANTHER" id="PTHR31518">
    <property type="entry name" value="ARGININE/SERINE-RICH PROTEIN PNISR"/>
    <property type="match status" value="1"/>
</dbReference>
<feature type="region of interest" description="Disordered" evidence="1">
    <location>
        <begin position="621"/>
        <end position="643"/>
    </location>
</feature>
<feature type="compositionally biased region" description="Basic and acidic residues" evidence="1">
    <location>
        <begin position="313"/>
        <end position="333"/>
    </location>
</feature>
<feature type="compositionally biased region" description="Polar residues" evidence="1">
    <location>
        <begin position="220"/>
        <end position="239"/>
    </location>
</feature>
<dbReference type="Proteomes" id="UP000075883">
    <property type="component" value="Unassembled WGS sequence"/>
</dbReference>
<proteinExistence type="predicted"/>
<feature type="compositionally biased region" description="Basic and acidic residues" evidence="1">
    <location>
        <begin position="488"/>
        <end position="498"/>
    </location>
</feature>
<accession>A0A182M6P5</accession>
<feature type="compositionally biased region" description="Low complexity" evidence="1">
    <location>
        <begin position="621"/>
        <end position="632"/>
    </location>
</feature>
<evidence type="ECO:0000313" key="3">
    <source>
        <dbReference type="Proteomes" id="UP000075883"/>
    </source>
</evidence>
<feature type="compositionally biased region" description="Acidic residues" evidence="1">
    <location>
        <begin position="419"/>
        <end position="431"/>
    </location>
</feature>
<feature type="compositionally biased region" description="Basic residues" evidence="1">
    <location>
        <begin position="779"/>
        <end position="789"/>
    </location>
</feature>
<feature type="compositionally biased region" description="Basic and acidic residues" evidence="1">
    <location>
        <begin position="790"/>
        <end position="803"/>
    </location>
</feature>
<organism evidence="2 3">
    <name type="scientific">Anopheles culicifacies</name>
    <dbReference type="NCBI Taxonomy" id="139723"/>
    <lineage>
        <taxon>Eukaryota</taxon>
        <taxon>Metazoa</taxon>
        <taxon>Ecdysozoa</taxon>
        <taxon>Arthropoda</taxon>
        <taxon>Hexapoda</taxon>
        <taxon>Insecta</taxon>
        <taxon>Pterygota</taxon>
        <taxon>Neoptera</taxon>
        <taxon>Endopterygota</taxon>
        <taxon>Diptera</taxon>
        <taxon>Nematocera</taxon>
        <taxon>Culicoidea</taxon>
        <taxon>Culicidae</taxon>
        <taxon>Anophelinae</taxon>
        <taxon>Anopheles</taxon>
        <taxon>culicifacies species complex</taxon>
    </lineage>
</organism>
<feature type="compositionally biased region" description="Polar residues" evidence="1">
    <location>
        <begin position="558"/>
        <end position="574"/>
    </location>
</feature>
<feature type="region of interest" description="Disordered" evidence="1">
    <location>
        <begin position="664"/>
        <end position="835"/>
    </location>
</feature>
<feature type="compositionally biased region" description="Basic residues" evidence="1">
    <location>
        <begin position="737"/>
        <end position="750"/>
    </location>
</feature>
<dbReference type="Pfam" id="PF15996">
    <property type="entry name" value="PNISR"/>
    <property type="match status" value="1"/>
</dbReference>
<dbReference type="STRING" id="139723.A0A182M6P5"/>
<feature type="compositionally biased region" description="Basic and acidic residues" evidence="1">
    <location>
        <begin position="584"/>
        <end position="594"/>
    </location>
</feature>
<feature type="region of interest" description="Disordered" evidence="1">
    <location>
        <begin position="1"/>
        <end position="25"/>
    </location>
</feature>
<feature type="compositionally biased region" description="Basic and acidic residues" evidence="1">
    <location>
        <begin position="708"/>
        <end position="728"/>
    </location>
</feature>
<feature type="compositionally biased region" description="Basic residues" evidence="1">
    <location>
        <begin position="810"/>
        <end position="835"/>
    </location>
</feature>
<feature type="compositionally biased region" description="Polar residues" evidence="1">
    <location>
        <begin position="334"/>
        <end position="345"/>
    </location>
</feature>
<dbReference type="EnsemblMetazoa" id="ACUA010818-RA">
    <property type="protein sequence ID" value="ACUA010818-PA"/>
    <property type="gene ID" value="ACUA010818"/>
</dbReference>
<name>A0A182M6P5_9DIPT</name>
<feature type="region of interest" description="Disordered" evidence="1">
    <location>
        <begin position="220"/>
        <end position="292"/>
    </location>
</feature>
<dbReference type="VEuPathDB" id="VectorBase:ACUA010818"/>
<protein>
    <submittedName>
        <fullName evidence="2">Uncharacterized protein</fullName>
    </submittedName>
</protein>
<feature type="region of interest" description="Disordered" evidence="1">
    <location>
        <begin position="409"/>
        <end position="594"/>
    </location>
</feature>
<feature type="compositionally biased region" description="Low complexity" evidence="1">
    <location>
        <begin position="439"/>
        <end position="453"/>
    </location>
</feature>
<feature type="compositionally biased region" description="Gly residues" evidence="1">
    <location>
        <begin position="276"/>
        <end position="288"/>
    </location>
</feature>
<dbReference type="AlphaFoldDB" id="A0A182M6P5"/>